<dbReference type="Proteomes" id="UP000285972">
    <property type="component" value="Unassembled WGS sequence"/>
</dbReference>
<dbReference type="InterPro" id="IPR041698">
    <property type="entry name" value="Methyltransf_25"/>
</dbReference>
<dbReference type="SUPFAM" id="SSF53335">
    <property type="entry name" value="S-adenosyl-L-methionine-dependent methyltransferases"/>
    <property type="match status" value="1"/>
</dbReference>
<evidence type="ECO:0000256" key="4">
    <source>
        <dbReference type="ARBA" id="ARBA00022691"/>
    </source>
</evidence>
<dbReference type="GO" id="GO:0030798">
    <property type="term" value="F:trans-aconitate 2-methyltransferase activity"/>
    <property type="evidence" value="ECO:0007669"/>
    <property type="project" value="UniProtKB-UniRule"/>
</dbReference>
<dbReference type="EC" id="2.1.1.144" evidence="5"/>
<proteinExistence type="inferred from homology"/>
<sequence length="258" mass="29552">MNDWNPPLYLRFENERTRPALELISRIAHPRADKISDLGCGPGNSTALLRQAWPQAQITGIDTSEAMLAKAREHLPGCHFQRADIAAWRAEARQDIIYANASLQWVRDHERLIPHLVRQLAPDGVLAIQMPDNLDQPSHRLMREVANAQSWRDKLGDTDQVRQRLLTTEQYYDLLTAQGCDVDIWRTTYYHVMPDAQAIVDWLRATGLRPFLAPLNEEEQSSFLQAYLSQLQLAYPARRDGRCLLAFPRLFMIAAKQG</sequence>
<dbReference type="AlphaFoldDB" id="A0AAE8EQ49"/>
<evidence type="ECO:0000256" key="1">
    <source>
        <dbReference type="ARBA" id="ARBA00022490"/>
    </source>
</evidence>
<dbReference type="KEGG" id="bgj:AWC36_16030"/>
<dbReference type="InterPro" id="IPR023149">
    <property type="entry name" value="Trans_acon_MeTrfase_C"/>
</dbReference>
<dbReference type="HAMAP" id="MF_00560">
    <property type="entry name" value="Tran_acon_Me_trans"/>
    <property type="match status" value="1"/>
</dbReference>
<evidence type="ECO:0000259" key="6">
    <source>
        <dbReference type="Pfam" id="PF13649"/>
    </source>
</evidence>
<evidence type="ECO:0000256" key="3">
    <source>
        <dbReference type="ARBA" id="ARBA00022679"/>
    </source>
</evidence>
<dbReference type="PANTHER" id="PTHR43861">
    <property type="entry name" value="TRANS-ACONITATE 2-METHYLTRANSFERASE-RELATED"/>
    <property type="match status" value="1"/>
</dbReference>
<organism evidence="7 8">
    <name type="scientific">Brenneria goodwinii</name>
    <dbReference type="NCBI Taxonomy" id="1109412"/>
    <lineage>
        <taxon>Bacteria</taxon>
        <taxon>Pseudomonadati</taxon>
        <taxon>Pseudomonadota</taxon>
        <taxon>Gammaproteobacteria</taxon>
        <taxon>Enterobacterales</taxon>
        <taxon>Pectobacteriaceae</taxon>
        <taxon>Brenneria</taxon>
    </lineage>
</organism>
<dbReference type="InterPro" id="IPR029063">
    <property type="entry name" value="SAM-dependent_MTases_sf"/>
</dbReference>
<dbReference type="PANTHER" id="PTHR43861:SF1">
    <property type="entry name" value="TRANS-ACONITATE 2-METHYLTRANSFERASE"/>
    <property type="match status" value="1"/>
</dbReference>
<feature type="domain" description="Methyltransferase" evidence="6">
    <location>
        <begin position="36"/>
        <end position="124"/>
    </location>
</feature>
<dbReference type="NCBIfam" id="NF002463">
    <property type="entry name" value="PRK01683.1"/>
    <property type="match status" value="1"/>
</dbReference>
<dbReference type="Gene3D" id="3.40.50.150">
    <property type="entry name" value="Vaccinia Virus protein VP39"/>
    <property type="match status" value="1"/>
</dbReference>
<keyword evidence="2 5" id="KW-0489">Methyltransferase</keyword>
<accession>A0AAE8EQ49</accession>
<comment type="catalytic activity">
    <reaction evidence="5">
        <text>trans-aconitate + S-adenosyl-L-methionine = (E)-3-(methoxycarbonyl)pent-2-enedioate + S-adenosyl-L-homocysteine</text>
        <dbReference type="Rhea" id="RHEA:14969"/>
        <dbReference type="ChEBI" id="CHEBI:15708"/>
        <dbReference type="ChEBI" id="CHEBI:57470"/>
        <dbReference type="ChEBI" id="CHEBI:57856"/>
        <dbReference type="ChEBI" id="CHEBI:59789"/>
        <dbReference type="EC" id="2.1.1.144"/>
    </reaction>
</comment>
<protein>
    <recommendedName>
        <fullName evidence="5">Trans-aconitate 2-methyltransferase</fullName>
        <ecNumber evidence="5">2.1.1.144</ecNumber>
    </recommendedName>
</protein>
<keyword evidence="4 5" id="KW-0949">S-adenosyl-L-methionine</keyword>
<comment type="function">
    <text evidence="5">Catalyzes the S-adenosylmethionine monomethyl esterification of trans-aconitate.</text>
</comment>
<name>A0AAE8EQ49_9GAMM</name>
<evidence type="ECO:0000256" key="5">
    <source>
        <dbReference type="HAMAP-Rule" id="MF_00560"/>
    </source>
</evidence>
<dbReference type="Pfam" id="PF13649">
    <property type="entry name" value="Methyltransf_25"/>
    <property type="match status" value="1"/>
</dbReference>
<keyword evidence="1 5" id="KW-0963">Cytoplasm</keyword>
<comment type="similarity">
    <text evidence="5">Belongs to the methyltransferase superfamily. Tam family.</text>
</comment>
<evidence type="ECO:0000256" key="2">
    <source>
        <dbReference type="ARBA" id="ARBA00022603"/>
    </source>
</evidence>
<dbReference type="GO" id="GO:0005737">
    <property type="term" value="C:cytoplasm"/>
    <property type="evidence" value="ECO:0007669"/>
    <property type="project" value="UniProtKB-SubCell"/>
</dbReference>
<dbReference type="RefSeq" id="WP_095835830.1">
    <property type="nucleotide sequence ID" value="NZ_CP014137.1"/>
</dbReference>
<comment type="caution">
    <text evidence="7">The sequence shown here is derived from an EMBL/GenBank/DDBJ whole genome shotgun (WGS) entry which is preliminary data.</text>
</comment>
<dbReference type="EMBL" id="MJLX01000073">
    <property type="protein sequence ID" value="RLM17942.1"/>
    <property type="molecule type" value="Genomic_DNA"/>
</dbReference>
<evidence type="ECO:0000313" key="8">
    <source>
        <dbReference type="Proteomes" id="UP000285972"/>
    </source>
</evidence>
<dbReference type="GeneID" id="70908321"/>
<dbReference type="InterPro" id="IPR023506">
    <property type="entry name" value="Trans-aconitate_MeTrfase"/>
</dbReference>
<keyword evidence="3 5" id="KW-0808">Transferase</keyword>
<reference evidence="7 8" key="1">
    <citation type="submission" date="2016-09" db="EMBL/GenBank/DDBJ databases">
        <authorList>
            <person name="Doonan J."/>
            <person name="Pachebat J.A."/>
            <person name="Golyshin P.N."/>
            <person name="Denman S."/>
            <person name="Mcdonald J.E."/>
        </authorList>
    </citation>
    <scope>NUCLEOTIDE SEQUENCE [LARGE SCALE GENOMIC DNA]</scope>
    <source>
        <strain evidence="7 8">FRB141</strain>
    </source>
</reference>
<comment type="subcellular location">
    <subcellularLocation>
        <location evidence="5">Cytoplasm</location>
    </subcellularLocation>
</comment>
<gene>
    <name evidence="5" type="primary">tam</name>
    <name evidence="7" type="ORF">BIY26_19645</name>
</gene>
<dbReference type="GO" id="GO:0032259">
    <property type="term" value="P:methylation"/>
    <property type="evidence" value="ECO:0007669"/>
    <property type="project" value="UniProtKB-KW"/>
</dbReference>
<dbReference type="CDD" id="cd02440">
    <property type="entry name" value="AdoMet_MTases"/>
    <property type="match status" value="1"/>
</dbReference>
<evidence type="ECO:0000313" key="7">
    <source>
        <dbReference type="EMBL" id="RLM17942.1"/>
    </source>
</evidence>
<dbReference type="Gene3D" id="1.10.150.290">
    <property type="entry name" value="S-adenosyl-L-methionine-dependent methyltransferases"/>
    <property type="match status" value="1"/>
</dbReference>